<feature type="transmembrane region" description="Helical" evidence="1">
    <location>
        <begin position="296"/>
        <end position="315"/>
    </location>
</feature>
<feature type="transmembrane region" description="Helical" evidence="1">
    <location>
        <begin position="207"/>
        <end position="224"/>
    </location>
</feature>
<comment type="caution">
    <text evidence="2">The sequence shown here is derived from an EMBL/GenBank/DDBJ whole genome shotgun (WGS) entry which is preliminary data.</text>
</comment>
<feature type="transmembrane region" description="Helical" evidence="1">
    <location>
        <begin position="158"/>
        <end position="176"/>
    </location>
</feature>
<reference evidence="2" key="1">
    <citation type="journal article" date="2020" name="mSystems">
        <title>Genome- and Community-Level Interaction Insights into Carbon Utilization and Element Cycling Functions of Hydrothermarchaeota in Hydrothermal Sediment.</title>
        <authorList>
            <person name="Zhou Z."/>
            <person name="Liu Y."/>
            <person name="Xu W."/>
            <person name="Pan J."/>
            <person name="Luo Z.H."/>
            <person name="Li M."/>
        </authorList>
    </citation>
    <scope>NUCLEOTIDE SEQUENCE [LARGE SCALE GENOMIC DNA]</scope>
    <source>
        <strain evidence="2">SpSt-780</strain>
    </source>
</reference>
<keyword evidence="1" id="KW-0472">Membrane</keyword>
<feature type="transmembrane region" description="Helical" evidence="1">
    <location>
        <begin position="78"/>
        <end position="97"/>
    </location>
</feature>
<dbReference type="AlphaFoldDB" id="A0A7C4UFI6"/>
<feature type="transmembrane region" description="Helical" evidence="1">
    <location>
        <begin position="43"/>
        <end position="66"/>
    </location>
</feature>
<evidence type="ECO:0000313" key="2">
    <source>
        <dbReference type="EMBL" id="HGW91390.1"/>
    </source>
</evidence>
<feature type="transmembrane region" description="Helical" evidence="1">
    <location>
        <begin position="7"/>
        <end position="23"/>
    </location>
</feature>
<keyword evidence="1" id="KW-0812">Transmembrane</keyword>
<accession>A0A7C4UFI6</accession>
<dbReference type="EMBL" id="DTHG01000028">
    <property type="protein sequence ID" value="HGW91390.1"/>
    <property type="molecule type" value="Genomic_DNA"/>
</dbReference>
<organism evidence="2">
    <name type="scientific">candidate division WOR-3 bacterium</name>
    <dbReference type="NCBI Taxonomy" id="2052148"/>
    <lineage>
        <taxon>Bacteria</taxon>
        <taxon>Bacteria division WOR-3</taxon>
    </lineage>
</organism>
<sequence length="316" mass="36535">MNIIIGLKFFVLNIIFLILAAHIERSKIFDIIVAKIIKIRYSLNFIITFFFLFSPLFLFPVFIDIARKIYNKSNKNEIIYSYLLISILIGSILSPIGNQRNLFIMSYISSYYPEGFKMLEFFLKNTFFIWLFALLLLNIISFFTKYKFEGNIETERFRYKELLFFIVSLILVIPFGMGKLNFAGFSFLILFFMFAFTSFETLKITKWIYLIPSFIVIPLSIIPSNFPLNIGGHLKILSSSFLASGIITSNFSSVLFSSPELSNMANIIKGVSAGSLIPFIGSFEIIYIKFFKKERINPFVFIIFSVICFLIGLIIK</sequence>
<evidence type="ECO:0008006" key="3">
    <source>
        <dbReference type="Google" id="ProtNLM"/>
    </source>
</evidence>
<protein>
    <recommendedName>
        <fullName evidence="3">Citrate transporter-like domain-containing protein</fullName>
    </recommendedName>
</protein>
<feature type="transmembrane region" description="Helical" evidence="1">
    <location>
        <begin position="268"/>
        <end position="290"/>
    </location>
</feature>
<evidence type="ECO:0000256" key="1">
    <source>
        <dbReference type="SAM" id="Phobius"/>
    </source>
</evidence>
<keyword evidence="1" id="KW-1133">Transmembrane helix</keyword>
<feature type="transmembrane region" description="Helical" evidence="1">
    <location>
        <begin position="236"/>
        <end position="256"/>
    </location>
</feature>
<feature type="transmembrane region" description="Helical" evidence="1">
    <location>
        <begin position="127"/>
        <end position="146"/>
    </location>
</feature>
<gene>
    <name evidence="2" type="ORF">ENV67_02460</name>
</gene>
<proteinExistence type="predicted"/>
<name>A0A7C4UFI6_UNCW3</name>